<evidence type="ECO:0000256" key="16">
    <source>
        <dbReference type="ARBA" id="ARBA00048586"/>
    </source>
</evidence>
<dbReference type="InterPro" id="IPR043130">
    <property type="entry name" value="CDP-OH_PTrfase_TM_dom"/>
</dbReference>
<keyword evidence="13" id="KW-0594">Phospholipid biosynthesis</keyword>
<evidence type="ECO:0000256" key="1">
    <source>
        <dbReference type="ARBA" id="ARBA00003973"/>
    </source>
</evidence>
<keyword evidence="20" id="KW-1185">Reference proteome</keyword>
<keyword evidence="11" id="KW-0443">Lipid metabolism</keyword>
<evidence type="ECO:0000256" key="6">
    <source>
        <dbReference type="ARBA" id="ARBA00014944"/>
    </source>
</evidence>
<evidence type="ECO:0000256" key="11">
    <source>
        <dbReference type="ARBA" id="ARBA00023098"/>
    </source>
</evidence>
<dbReference type="InterPro" id="IPR004570">
    <property type="entry name" value="Phosphatidylglycerol_P_synth"/>
</dbReference>
<dbReference type="GO" id="GO:0008444">
    <property type="term" value="F:CDP-diacylglycerol-glycerol-3-phosphate 3-phosphatidyltransferase activity"/>
    <property type="evidence" value="ECO:0007669"/>
    <property type="project" value="UniProtKB-EC"/>
</dbReference>
<evidence type="ECO:0000256" key="15">
    <source>
        <dbReference type="ARBA" id="ARBA00033018"/>
    </source>
</evidence>
<feature type="transmembrane region" description="Helical" evidence="18">
    <location>
        <begin position="141"/>
        <end position="163"/>
    </location>
</feature>
<dbReference type="PANTHER" id="PTHR14269:SF62">
    <property type="entry name" value="CDP-DIACYLGLYCEROL--GLYCEROL-3-PHOSPHATE 3-PHOSPHATIDYLTRANSFERASE 1, CHLOROPLASTIC"/>
    <property type="match status" value="1"/>
</dbReference>
<evidence type="ECO:0000256" key="17">
    <source>
        <dbReference type="RuleBase" id="RU003750"/>
    </source>
</evidence>
<dbReference type="PANTHER" id="PTHR14269">
    <property type="entry name" value="CDP-DIACYLGLYCEROL--GLYCEROL-3-PHOSPHATE 3-PHOSPHATIDYLTRANSFERASE-RELATED"/>
    <property type="match status" value="1"/>
</dbReference>
<keyword evidence="7" id="KW-0444">Lipid biosynthesis</keyword>
<sequence length="175" mass="19694">MIPNILTTARLVLVPIFAYLVLGTKNLPLAAVVFILSGVTDVIDGYIARRFHMITNFGKIYDPFVDKLMQITAIVCLALAEILPVWIIAIVICKEAAMIIIGGILYLKKIVVHSNWYGKAATVIFYATIFIMILWRNIPQGWTMAFLVILIISMLYSAGAYLVDTIRHYDEKRIS</sequence>
<keyword evidence="12 18" id="KW-0472">Membrane</keyword>
<dbReference type="GO" id="GO:0016020">
    <property type="term" value="C:membrane"/>
    <property type="evidence" value="ECO:0007669"/>
    <property type="project" value="UniProtKB-SubCell"/>
</dbReference>
<dbReference type="EC" id="2.7.8.5" evidence="5"/>
<comment type="function">
    <text evidence="1">This protein catalyzes the committed step to the synthesis of the acidic phospholipids.</text>
</comment>
<evidence type="ECO:0000256" key="3">
    <source>
        <dbReference type="ARBA" id="ARBA00005042"/>
    </source>
</evidence>
<name>A0A9D5M2T0_9FIRM</name>
<evidence type="ECO:0000256" key="8">
    <source>
        <dbReference type="ARBA" id="ARBA00022679"/>
    </source>
</evidence>
<dbReference type="RefSeq" id="WP_226392191.1">
    <property type="nucleotide sequence ID" value="NZ_JADCKB010000006.1"/>
</dbReference>
<evidence type="ECO:0000256" key="18">
    <source>
        <dbReference type="SAM" id="Phobius"/>
    </source>
</evidence>
<dbReference type="InterPro" id="IPR050324">
    <property type="entry name" value="CDP-alcohol_PTase-I"/>
</dbReference>
<evidence type="ECO:0000256" key="5">
    <source>
        <dbReference type="ARBA" id="ARBA00013170"/>
    </source>
</evidence>
<gene>
    <name evidence="19" type="ORF">INF28_04020</name>
</gene>
<evidence type="ECO:0000256" key="4">
    <source>
        <dbReference type="ARBA" id="ARBA00010441"/>
    </source>
</evidence>
<evidence type="ECO:0000256" key="13">
    <source>
        <dbReference type="ARBA" id="ARBA00023209"/>
    </source>
</evidence>
<keyword evidence="9 18" id="KW-0812">Transmembrane</keyword>
<dbReference type="EMBL" id="JADCKB010000006">
    <property type="protein sequence ID" value="MBE5039629.1"/>
    <property type="molecule type" value="Genomic_DNA"/>
</dbReference>
<dbReference type="InterPro" id="IPR000462">
    <property type="entry name" value="CDP-OH_P_trans"/>
</dbReference>
<reference evidence="19" key="1">
    <citation type="submission" date="2020-10" db="EMBL/GenBank/DDBJ databases">
        <title>ChiBAC.</title>
        <authorList>
            <person name="Zenner C."/>
            <person name="Hitch T.C.A."/>
            <person name="Clavel T."/>
        </authorList>
    </citation>
    <scope>NUCLEOTIDE SEQUENCE</scope>
    <source>
        <strain evidence="19">DSM 107454</strain>
    </source>
</reference>
<keyword evidence="8 17" id="KW-0808">Transferase</keyword>
<accession>A0A9D5M2T0</accession>
<evidence type="ECO:0000313" key="20">
    <source>
        <dbReference type="Proteomes" id="UP000806542"/>
    </source>
</evidence>
<keyword evidence="14" id="KW-1208">Phospholipid metabolism</keyword>
<dbReference type="InterPro" id="IPR048254">
    <property type="entry name" value="CDP_ALCOHOL_P_TRANSF_CS"/>
</dbReference>
<protein>
    <recommendedName>
        <fullName evidence="6">CDP-diacylglycerol--glycerol-3-phosphate 3-phosphatidyltransferase</fullName>
        <ecNumber evidence="5">2.7.8.5</ecNumber>
    </recommendedName>
    <alternativeName>
        <fullName evidence="15">Phosphatidylglycerophosphate synthase</fullName>
    </alternativeName>
</protein>
<comment type="subcellular location">
    <subcellularLocation>
        <location evidence="2">Membrane</location>
        <topology evidence="2">Multi-pass membrane protein</topology>
    </subcellularLocation>
</comment>
<comment type="pathway">
    <text evidence="3">Phospholipid metabolism; phosphatidylglycerol biosynthesis; phosphatidylglycerol from CDP-diacylglycerol: step 1/2.</text>
</comment>
<evidence type="ECO:0000256" key="9">
    <source>
        <dbReference type="ARBA" id="ARBA00022692"/>
    </source>
</evidence>
<dbReference type="PROSITE" id="PS00379">
    <property type="entry name" value="CDP_ALCOHOL_P_TRANSF"/>
    <property type="match status" value="1"/>
</dbReference>
<evidence type="ECO:0000256" key="12">
    <source>
        <dbReference type="ARBA" id="ARBA00023136"/>
    </source>
</evidence>
<evidence type="ECO:0000313" key="19">
    <source>
        <dbReference type="EMBL" id="MBE5039629.1"/>
    </source>
</evidence>
<dbReference type="GO" id="GO:0046474">
    <property type="term" value="P:glycerophospholipid biosynthetic process"/>
    <property type="evidence" value="ECO:0007669"/>
    <property type="project" value="TreeGrafter"/>
</dbReference>
<dbReference type="Proteomes" id="UP000806542">
    <property type="component" value="Unassembled WGS sequence"/>
</dbReference>
<proteinExistence type="inferred from homology"/>
<dbReference type="Gene3D" id="1.20.120.1760">
    <property type="match status" value="1"/>
</dbReference>
<comment type="catalytic activity">
    <reaction evidence="16">
        <text>a CDP-1,2-diacyl-sn-glycerol + sn-glycerol 3-phosphate = a 1,2-diacyl-sn-glycero-3-phospho-(1'-sn-glycero-3'-phosphate) + CMP + H(+)</text>
        <dbReference type="Rhea" id="RHEA:12593"/>
        <dbReference type="ChEBI" id="CHEBI:15378"/>
        <dbReference type="ChEBI" id="CHEBI:57597"/>
        <dbReference type="ChEBI" id="CHEBI:58332"/>
        <dbReference type="ChEBI" id="CHEBI:60110"/>
        <dbReference type="ChEBI" id="CHEBI:60377"/>
        <dbReference type="EC" id="2.7.8.5"/>
    </reaction>
</comment>
<keyword evidence="10 18" id="KW-1133">Transmembrane helix</keyword>
<feature type="transmembrane region" description="Helical" evidence="18">
    <location>
        <begin position="116"/>
        <end position="135"/>
    </location>
</feature>
<evidence type="ECO:0000256" key="2">
    <source>
        <dbReference type="ARBA" id="ARBA00004141"/>
    </source>
</evidence>
<dbReference type="PIRSF" id="PIRSF000847">
    <property type="entry name" value="Phos_ph_gly_syn"/>
    <property type="match status" value="1"/>
</dbReference>
<dbReference type="Pfam" id="PF01066">
    <property type="entry name" value="CDP-OH_P_transf"/>
    <property type="match status" value="1"/>
</dbReference>
<dbReference type="AlphaFoldDB" id="A0A9D5M2T0"/>
<evidence type="ECO:0000256" key="7">
    <source>
        <dbReference type="ARBA" id="ARBA00022516"/>
    </source>
</evidence>
<comment type="caution">
    <text evidence="19">The sequence shown here is derived from an EMBL/GenBank/DDBJ whole genome shotgun (WGS) entry which is preliminary data.</text>
</comment>
<comment type="similarity">
    <text evidence="4 17">Belongs to the CDP-alcohol phosphatidyltransferase class-I family.</text>
</comment>
<evidence type="ECO:0000256" key="14">
    <source>
        <dbReference type="ARBA" id="ARBA00023264"/>
    </source>
</evidence>
<evidence type="ECO:0000256" key="10">
    <source>
        <dbReference type="ARBA" id="ARBA00022989"/>
    </source>
</evidence>
<organism evidence="19 20">
    <name type="scientific">Ructibacterium gallinarum</name>
    <dbReference type="NCBI Taxonomy" id="2779355"/>
    <lineage>
        <taxon>Bacteria</taxon>
        <taxon>Bacillati</taxon>
        <taxon>Bacillota</taxon>
        <taxon>Clostridia</taxon>
        <taxon>Eubacteriales</taxon>
        <taxon>Oscillospiraceae</taxon>
        <taxon>Ructibacterium</taxon>
    </lineage>
</organism>